<evidence type="ECO:0000256" key="5">
    <source>
        <dbReference type="HAMAP-Rule" id="MF_02034"/>
    </source>
</evidence>
<comment type="function">
    <text evidence="5">Catalyzes the synthesis of gamma-glutamylcysteine (gamma-GC). This compound is used as substrate for the biosynthesis of the low-molecular thiol compound ergothioneine.</text>
</comment>
<dbReference type="GO" id="GO:0006750">
    <property type="term" value="P:glutathione biosynthetic process"/>
    <property type="evidence" value="ECO:0007669"/>
    <property type="project" value="InterPro"/>
</dbReference>
<organism evidence="7 8">
    <name type="scientific">Nocardioides panacis</name>
    <dbReference type="NCBI Taxonomy" id="2849501"/>
    <lineage>
        <taxon>Bacteria</taxon>
        <taxon>Bacillati</taxon>
        <taxon>Actinomycetota</taxon>
        <taxon>Actinomycetes</taxon>
        <taxon>Propionibacteriales</taxon>
        <taxon>Nocardioidaceae</taxon>
        <taxon>Nocardioides</taxon>
    </lineage>
</organism>
<protein>
    <recommendedName>
        <fullName evidence="5">Glutamate--cysteine ligase EgtA</fullName>
        <ecNumber evidence="5">6.3.2.2</ecNumber>
    </recommendedName>
    <alternativeName>
        <fullName evidence="5">Gamma-glutamylcysteine synthase</fullName>
        <shortName evidence="5">GCS</shortName>
        <shortName evidence="5">Gamma-ECS</shortName>
    </alternativeName>
</protein>
<dbReference type="Proteomes" id="UP000683575">
    <property type="component" value="Chromosome"/>
</dbReference>
<dbReference type="EC" id="6.3.2.2" evidence="5"/>
<name>A0A975XYM6_9ACTN</name>
<dbReference type="AlphaFoldDB" id="A0A975XYM6"/>
<dbReference type="EMBL" id="CP077062">
    <property type="protein sequence ID" value="QWZ06473.1"/>
    <property type="molecule type" value="Genomic_DNA"/>
</dbReference>
<evidence type="ECO:0000313" key="8">
    <source>
        <dbReference type="Proteomes" id="UP000683575"/>
    </source>
</evidence>
<dbReference type="InterPro" id="IPR035434">
    <property type="entry name" value="GCL_bact_plant"/>
</dbReference>
<comment type="catalytic activity">
    <reaction evidence="4 5 6">
        <text>L-cysteine + L-glutamate + ATP = gamma-L-glutamyl-L-cysteine + ADP + phosphate + H(+)</text>
        <dbReference type="Rhea" id="RHEA:13285"/>
        <dbReference type="ChEBI" id="CHEBI:15378"/>
        <dbReference type="ChEBI" id="CHEBI:29985"/>
        <dbReference type="ChEBI" id="CHEBI:30616"/>
        <dbReference type="ChEBI" id="CHEBI:35235"/>
        <dbReference type="ChEBI" id="CHEBI:43474"/>
        <dbReference type="ChEBI" id="CHEBI:58173"/>
        <dbReference type="ChEBI" id="CHEBI:456216"/>
        <dbReference type="EC" id="6.3.2.2"/>
    </reaction>
</comment>
<sequence>MTILGRDTSERLVDCAAVRGFVERVCFKTGPPGLVGTELEWLVAFEDDPTDAVPIPLLRDLLDAVGPPPRGSSVTYEPGGQLELSSPAFPGATACWQALSEDAEHVRRPLAAAGIRLLPTAIDPHRPPRRQVVHPRYDAMAAYFASAGADSAEMGPVMMTSTAALQVNLDIGHDAADGTRRWRLLHTVGPTMVAAFANSPVHAGGDTGWKSGRQRVWQHLDQQRTAVPPGEDPVTAWADYVLDAPLMLERRESGDWTAQPGRTFRAWLEDDEQPTPDDLAVHMTTLFPPVRPRGWFEVRYLDAQPWRWWPVPVAVLTALLDDPVASAVAERACAGLDDWESAARDGLASPGLQDAALACFDAALPAMGRSAEDPALVALVRAFRDRYVSRGRSPADDPDDPDLEDS</sequence>
<dbReference type="KEGG" id="nps:KRR39_12845"/>
<dbReference type="Pfam" id="PF04107">
    <property type="entry name" value="GCS2"/>
    <property type="match status" value="1"/>
</dbReference>
<dbReference type="HAMAP" id="MF_02034">
    <property type="entry name" value="EgtA"/>
    <property type="match status" value="1"/>
</dbReference>
<keyword evidence="2 5" id="KW-0547">Nucleotide-binding</keyword>
<dbReference type="PANTHER" id="PTHR34378">
    <property type="entry name" value="GLUTAMATE--CYSTEINE LIGASE, CHLOROPLASTIC"/>
    <property type="match status" value="1"/>
</dbReference>
<evidence type="ECO:0000256" key="2">
    <source>
        <dbReference type="ARBA" id="ARBA00022741"/>
    </source>
</evidence>
<dbReference type="GO" id="GO:0005524">
    <property type="term" value="F:ATP binding"/>
    <property type="evidence" value="ECO:0007669"/>
    <property type="project" value="UniProtKB-UniRule"/>
</dbReference>
<evidence type="ECO:0000256" key="6">
    <source>
        <dbReference type="PIRNR" id="PIRNR017901"/>
    </source>
</evidence>
<evidence type="ECO:0000256" key="1">
    <source>
        <dbReference type="ARBA" id="ARBA00022598"/>
    </source>
</evidence>
<dbReference type="GO" id="GO:0004357">
    <property type="term" value="F:glutamate-cysteine ligase activity"/>
    <property type="evidence" value="ECO:0007669"/>
    <property type="project" value="UniProtKB-UniRule"/>
</dbReference>
<dbReference type="GO" id="GO:0052699">
    <property type="term" value="P:ergothioneine biosynthetic process"/>
    <property type="evidence" value="ECO:0007669"/>
    <property type="project" value="UniProtKB-UniRule"/>
</dbReference>
<accession>A0A975XYM6</accession>
<keyword evidence="3 5" id="KW-0067">ATP-binding</keyword>
<keyword evidence="8" id="KW-1185">Reference proteome</keyword>
<dbReference type="RefSeq" id="WP_216937414.1">
    <property type="nucleotide sequence ID" value="NZ_CP077062.1"/>
</dbReference>
<comment type="similarity">
    <text evidence="5 6">Belongs to the glutamate--cysteine ligase type 2 family. EgtA subfamily.</text>
</comment>
<gene>
    <name evidence="5 7" type="primary">egtA</name>
    <name evidence="7" type="ORF">KRR39_12845</name>
</gene>
<dbReference type="InterPro" id="IPR006336">
    <property type="entry name" value="GCS2"/>
</dbReference>
<reference evidence="7" key="1">
    <citation type="submission" date="2021-06" db="EMBL/GenBank/DDBJ databases">
        <title>Complete genome sequence of Nocardioides sp. G188.</title>
        <authorList>
            <person name="Im W.-T."/>
        </authorList>
    </citation>
    <scope>NUCLEOTIDE SEQUENCE</scope>
    <source>
        <strain evidence="7">G188</strain>
    </source>
</reference>
<dbReference type="PANTHER" id="PTHR34378:SF1">
    <property type="entry name" value="GLUTAMATE--CYSTEINE LIGASE, CHLOROPLASTIC"/>
    <property type="match status" value="1"/>
</dbReference>
<keyword evidence="1 5" id="KW-0436">Ligase</keyword>
<evidence type="ECO:0000256" key="4">
    <source>
        <dbReference type="ARBA" id="ARBA00048819"/>
    </source>
</evidence>
<proteinExistence type="inferred from homology"/>
<dbReference type="NCBIfam" id="TIGR03444">
    <property type="entry name" value="EgtA_Cys_ligase"/>
    <property type="match status" value="1"/>
</dbReference>
<evidence type="ECO:0000313" key="7">
    <source>
        <dbReference type="EMBL" id="QWZ06473.1"/>
    </source>
</evidence>
<dbReference type="InterPro" id="IPR017809">
    <property type="entry name" value="EgtA_Actinobacteria"/>
</dbReference>
<evidence type="ECO:0000256" key="3">
    <source>
        <dbReference type="ARBA" id="ARBA00022840"/>
    </source>
</evidence>
<comment type="pathway">
    <text evidence="5">Amino-acid biosynthesis; ergothioneine biosynthesis.</text>
</comment>
<dbReference type="PIRSF" id="PIRSF017901">
    <property type="entry name" value="GCL"/>
    <property type="match status" value="1"/>
</dbReference>